<name>C7NGW6_KYTSD</name>
<accession>C7NGW6</accession>
<dbReference type="STRING" id="478801.Ksed_26880"/>
<sequence length="481" mass="51905">MRVRTTHEGARLVLRLTPRGREPRGSFPHMVARSVTFDPVPTDAVHPDLVALVALLCVHPWQDGRLEMDRPVSQVFAAAAQYGLGIEVGPVDPAVEPRPCPQGGPVALAYSGGVDCTAALEVLGATAHAYYQQRHRFDDQPLGGKIDPAAALAAVAFIADQGIATRVVRTDVEFLRDPMGFPHDLQNAAPALLWAGHDGTSALSWGTVLTSATMLGATAYRPYEQSPFVAEFGPVFQAVGLPVANVVAGVSEVGTAVIAARSAYGPPAASCQRGEPGRPCMRCWKCGRKTLSTLGVTDEWPPGAELDRFLQQEEIARNLRRRPIKVEVALAWAAARYAASSTADHESRVMAALHDLTRGNDATPLEASFTPALDPLPARLRPEVEESLARHLDPMSPEQEQWVRDWTLESHGSPADRDAARARLAEALDPATNPVGGEDFDPTTMAPRQPRRQPDTDDRPGVRARLGSRVAARWPFSRSGR</sequence>
<evidence type="ECO:0000313" key="3">
    <source>
        <dbReference type="Proteomes" id="UP000006666"/>
    </source>
</evidence>
<feature type="region of interest" description="Disordered" evidence="1">
    <location>
        <begin position="428"/>
        <end position="481"/>
    </location>
</feature>
<dbReference type="eggNOG" id="ENOG5032R2S">
    <property type="taxonomic scope" value="Bacteria"/>
</dbReference>
<keyword evidence="3" id="KW-1185">Reference proteome</keyword>
<dbReference type="HOGENOM" id="CLU_567157_0_0_11"/>
<dbReference type="AlphaFoldDB" id="C7NGW6"/>
<dbReference type="KEGG" id="kse:Ksed_26880"/>
<dbReference type="InterPro" id="IPR045654">
    <property type="entry name" value="DUF6395"/>
</dbReference>
<reference evidence="2 3" key="1">
    <citation type="journal article" date="2009" name="Stand. Genomic Sci.">
        <title>Complete genome sequence of Kytococcus sedentarius type strain (541).</title>
        <authorList>
            <person name="Sims D."/>
            <person name="Brettin T."/>
            <person name="Detter J.C."/>
            <person name="Han C."/>
            <person name="Lapidus A."/>
            <person name="Copeland A."/>
            <person name="Glavina Del Rio T."/>
            <person name="Nolan M."/>
            <person name="Chen F."/>
            <person name="Lucas S."/>
            <person name="Tice H."/>
            <person name="Cheng J.F."/>
            <person name="Bruce D."/>
            <person name="Goodwin L."/>
            <person name="Pitluck S."/>
            <person name="Ovchinnikova G."/>
            <person name="Pati A."/>
            <person name="Ivanova N."/>
            <person name="Mavrommatis K."/>
            <person name="Chen A."/>
            <person name="Palaniappan K."/>
            <person name="D'haeseleer P."/>
            <person name="Chain P."/>
            <person name="Bristow J."/>
            <person name="Eisen J.A."/>
            <person name="Markowitz V."/>
            <person name="Hugenholtz P."/>
            <person name="Schneider S."/>
            <person name="Goker M."/>
            <person name="Pukall R."/>
            <person name="Kyrpides N.C."/>
            <person name="Klenk H.P."/>
        </authorList>
    </citation>
    <scope>NUCLEOTIDE SEQUENCE [LARGE SCALE GENOMIC DNA]</scope>
    <source>
        <strain evidence="3">ATCC 14392 / DSM 20547 / JCM 11482 / CCUG 33030 / NBRC 15357 / NCTC 11040 / CCM 314 / 541</strain>
    </source>
</reference>
<protein>
    <submittedName>
        <fullName evidence="2">Uncharacterized protein</fullName>
    </submittedName>
</protein>
<evidence type="ECO:0000313" key="2">
    <source>
        <dbReference type="EMBL" id="ACV07638.1"/>
    </source>
</evidence>
<dbReference type="RefSeq" id="WP_015780559.1">
    <property type="nucleotide sequence ID" value="NC_013169.1"/>
</dbReference>
<dbReference type="EMBL" id="CP001686">
    <property type="protein sequence ID" value="ACV07638.1"/>
    <property type="molecule type" value="Genomic_DNA"/>
</dbReference>
<dbReference type="Proteomes" id="UP000006666">
    <property type="component" value="Chromosome"/>
</dbReference>
<organism evidence="2 3">
    <name type="scientific">Kytococcus sedentarius (strain ATCC 14392 / DSM 20547 / JCM 11482 / CCUG 33030 / NBRC 15357 / NCTC 11040 / CCM 314 / 541)</name>
    <name type="common">Micrococcus sedentarius</name>
    <dbReference type="NCBI Taxonomy" id="478801"/>
    <lineage>
        <taxon>Bacteria</taxon>
        <taxon>Bacillati</taxon>
        <taxon>Actinomycetota</taxon>
        <taxon>Actinomycetes</taxon>
        <taxon>Micrococcales</taxon>
        <taxon>Kytococcaceae</taxon>
        <taxon>Kytococcus</taxon>
    </lineage>
</organism>
<gene>
    <name evidence="2" type="ordered locus">Ksed_26880</name>
</gene>
<proteinExistence type="predicted"/>
<dbReference type="Pfam" id="PF19932">
    <property type="entry name" value="DUF6395"/>
    <property type="match status" value="1"/>
</dbReference>
<evidence type="ECO:0000256" key="1">
    <source>
        <dbReference type="SAM" id="MobiDB-lite"/>
    </source>
</evidence>
<feature type="compositionally biased region" description="Basic and acidic residues" evidence="1">
    <location>
        <begin position="452"/>
        <end position="461"/>
    </location>
</feature>